<sequence>MKKLNMISSMLQMKQYLLFLPSIAIFTAYSSDGHTQNDTQEIVVHKASKDLVQVRHYLHDHAARNASNKTMVPQNQRYRCSAYAPFGGSCLTSNREPDQL</sequence>
<proteinExistence type="predicted"/>
<reference evidence="2" key="1">
    <citation type="journal article" date="2019" name="Int. J. Syst. Evol. Microbiol.">
        <title>The Global Catalogue of Microorganisms (GCM) 10K type strain sequencing project: providing services to taxonomists for standard genome sequencing and annotation.</title>
        <authorList>
            <consortium name="The Broad Institute Genomics Platform"/>
            <consortium name="The Broad Institute Genome Sequencing Center for Infectious Disease"/>
            <person name="Wu L."/>
            <person name="Ma J."/>
        </authorList>
    </citation>
    <scope>NUCLEOTIDE SEQUENCE [LARGE SCALE GENOMIC DNA]</scope>
    <source>
        <strain evidence="2">KCTC 52924</strain>
    </source>
</reference>
<keyword evidence="2" id="KW-1185">Reference proteome</keyword>
<dbReference type="Proteomes" id="UP001597532">
    <property type="component" value="Unassembled WGS sequence"/>
</dbReference>
<accession>A0ABW5VFC0</accession>
<dbReference type="EMBL" id="JBHUOK010000008">
    <property type="protein sequence ID" value="MFD2788936.1"/>
    <property type="molecule type" value="Genomic_DNA"/>
</dbReference>
<protein>
    <submittedName>
        <fullName evidence="1">Uncharacterized protein</fullName>
    </submittedName>
</protein>
<dbReference type="RefSeq" id="WP_251808985.1">
    <property type="nucleotide sequence ID" value="NZ_CP166679.1"/>
</dbReference>
<comment type="caution">
    <text evidence="1">The sequence shown here is derived from an EMBL/GenBank/DDBJ whole genome shotgun (WGS) entry which is preliminary data.</text>
</comment>
<evidence type="ECO:0000313" key="2">
    <source>
        <dbReference type="Proteomes" id="UP001597532"/>
    </source>
</evidence>
<evidence type="ECO:0000313" key="1">
    <source>
        <dbReference type="EMBL" id="MFD2788936.1"/>
    </source>
</evidence>
<organism evidence="1 2">
    <name type="scientific">Arenibacter antarcticus</name>
    <dbReference type="NCBI Taxonomy" id="2040469"/>
    <lineage>
        <taxon>Bacteria</taxon>
        <taxon>Pseudomonadati</taxon>
        <taxon>Bacteroidota</taxon>
        <taxon>Flavobacteriia</taxon>
        <taxon>Flavobacteriales</taxon>
        <taxon>Flavobacteriaceae</taxon>
        <taxon>Arenibacter</taxon>
    </lineage>
</organism>
<name>A0ABW5VFC0_9FLAO</name>
<gene>
    <name evidence="1" type="ORF">ACFS1K_04100</name>
</gene>